<dbReference type="GO" id="GO:0050661">
    <property type="term" value="F:NADP binding"/>
    <property type="evidence" value="ECO:0007669"/>
    <property type="project" value="InterPro"/>
</dbReference>
<dbReference type="Proteomes" id="UP001302477">
    <property type="component" value="Chromosome"/>
</dbReference>
<proteinExistence type="predicted"/>
<accession>A0AAU0N219</accession>
<dbReference type="InterPro" id="IPR051265">
    <property type="entry name" value="HIBADH-related_NP60_sf"/>
</dbReference>
<dbReference type="GO" id="GO:0016491">
    <property type="term" value="F:oxidoreductase activity"/>
    <property type="evidence" value="ECO:0007669"/>
    <property type="project" value="UniProtKB-KW"/>
</dbReference>
<dbReference type="InterPro" id="IPR015814">
    <property type="entry name" value="Pgluconate_DH_NAD-bd_C"/>
</dbReference>
<dbReference type="Pfam" id="PF03446">
    <property type="entry name" value="NAD_binding_2"/>
    <property type="match status" value="1"/>
</dbReference>
<feature type="domain" description="6-phosphogluconate dehydrogenase NADP-binding" evidence="3">
    <location>
        <begin position="8"/>
        <end position="149"/>
    </location>
</feature>
<dbReference type="InterPro" id="IPR013328">
    <property type="entry name" value="6PGD_dom2"/>
</dbReference>
<feature type="active site" evidence="2">
    <location>
        <position position="179"/>
    </location>
</feature>
<sequence>MKNISITKICLLGFGEVGQVLARGLHAHAPHLKLRVTDKLLLKPGSRARRAMADYPGIEFEELPALAVQGCELVISAVTAGQALAAAESLLSGLEPGAFFLDLNSVSPGTKQRLAQCIDAEGGRFVEASIMSPIEPARLQSPILLGGPHAQEFLPLGQALGFSGMRFCSEQVGRAAATKMCRSVMIKGMEALIAESLLSARHYGVESAVLESLSNLFPMPDWPAHARYMISRSVEHGARRAEEMREVARTVQEAGISPHMSSGCVERQEWAAGFKPVLQHQELVPMLNAILDQINELEKIHE</sequence>
<dbReference type="PIRSF" id="PIRSF000103">
    <property type="entry name" value="HIBADH"/>
    <property type="match status" value="1"/>
</dbReference>
<dbReference type="InterPro" id="IPR015815">
    <property type="entry name" value="HIBADH-related"/>
</dbReference>
<evidence type="ECO:0000256" key="2">
    <source>
        <dbReference type="PIRSR" id="PIRSR000103-1"/>
    </source>
</evidence>
<dbReference type="SUPFAM" id="SSF51735">
    <property type="entry name" value="NAD(P)-binding Rossmann-fold domains"/>
    <property type="match status" value="1"/>
</dbReference>
<keyword evidence="1" id="KW-0560">Oxidoreductase</keyword>
<dbReference type="RefSeq" id="WP_318955435.1">
    <property type="nucleotide sequence ID" value="NZ_CP137555.1"/>
</dbReference>
<evidence type="ECO:0000256" key="1">
    <source>
        <dbReference type="ARBA" id="ARBA00023002"/>
    </source>
</evidence>
<evidence type="ECO:0000313" key="5">
    <source>
        <dbReference type="EMBL" id="WOX07002.1"/>
    </source>
</evidence>
<protein>
    <submittedName>
        <fullName evidence="5">DUF1932 domain-containing protein</fullName>
    </submittedName>
</protein>
<dbReference type="Gene3D" id="1.10.1040.10">
    <property type="entry name" value="N-(1-d-carboxylethyl)-l-norvaline Dehydrogenase, domain 2"/>
    <property type="match status" value="1"/>
</dbReference>
<dbReference type="Pfam" id="PF09130">
    <property type="entry name" value="DUF1932"/>
    <property type="match status" value="1"/>
</dbReference>
<evidence type="ECO:0000259" key="4">
    <source>
        <dbReference type="Pfam" id="PF09130"/>
    </source>
</evidence>
<dbReference type="AlphaFoldDB" id="A0AAU0N219"/>
<evidence type="ECO:0000313" key="6">
    <source>
        <dbReference type="Proteomes" id="UP001302477"/>
    </source>
</evidence>
<gene>
    <name evidence="5" type="ORF">R5R33_07685</name>
</gene>
<dbReference type="SUPFAM" id="SSF48179">
    <property type="entry name" value="6-phosphogluconate dehydrogenase C-terminal domain-like"/>
    <property type="match status" value="1"/>
</dbReference>
<dbReference type="EMBL" id="CP137555">
    <property type="protein sequence ID" value="WOX07002.1"/>
    <property type="molecule type" value="Genomic_DNA"/>
</dbReference>
<name>A0AAU0N219_9GAMM</name>
<dbReference type="PANTHER" id="PTHR43580">
    <property type="entry name" value="OXIDOREDUCTASE GLYR1-RELATED"/>
    <property type="match status" value="1"/>
</dbReference>
<dbReference type="Gene3D" id="3.40.50.720">
    <property type="entry name" value="NAD(P)-binding Rossmann-like Domain"/>
    <property type="match status" value="1"/>
</dbReference>
<dbReference type="PANTHER" id="PTHR43580:SF2">
    <property type="entry name" value="CYTOKINE-LIKE NUCLEAR FACTOR N-PAC"/>
    <property type="match status" value="1"/>
</dbReference>
<feature type="domain" description="Phosphogluconate dehydrogenase NAD-binding putative C-terminal" evidence="4">
    <location>
        <begin position="200"/>
        <end position="270"/>
    </location>
</feature>
<dbReference type="InterPro" id="IPR008927">
    <property type="entry name" value="6-PGluconate_DH-like_C_sf"/>
</dbReference>
<dbReference type="InterPro" id="IPR006115">
    <property type="entry name" value="6PGDH_NADP-bd"/>
</dbReference>
<dbReference type="KEGG" id="mpaf:R5R33_07685"/>
<keyword evidence="6" id="KW-1185">Reference proteome</keyword>
<reference evidence="5 6" key="1">
    <citation type="submission" date="2023-10" db="EMBL/GenBank/DDBJ databases">
        <title>Description of Microbulbifer bruguierae sp. nov., isolated from the sediments of mangrove plant Bruguiera sexangula and comparative genomic analyses of the genus Microbulbifer.</title>
        <authorList>
            <person name="Long M."/>
        </authorList>
    </citation>
    <scope>NUCLEOTIDE SEQUENCE [LARGE SCALE GENOMIC DNA]</scope>
    <source>
        <strain evidence="5 6">SPO729</strain>
    </source>
</reference>
<dbReference type="InterPro" id="IPR036291">
    <property type="entry name" value="NAD(P)-bd_dom_sf"/>
</dbReference>
<organism evidence="5 6">
    <name type="scientific">Microbulbifer pacificus</name>
    <dbReference type="NCBI Taxonomy" id="407164"/>
    <lineage>
        <taxon>Bacteria</taxon>
        <taxon>Pseudomonadati</taxon>
        <taxon>Pseudomonadota</taxon>
        <taxon>Gammaproteobacteria</taxon>
        <taxon>Cellvibrionales</taxon>
        <taxon>Microbulbiferaceae</taxon>
        <taxon>Microbulbifer</taxon>
    </lineage>
</organism>
<evidence type="ECO:0000259" key="3">
    <source>
        <dbReference type="Pfam" id="PF03446"/>
    </source>
</evidence>